<feature type="compositionally biased region" description="Pro residues" evidence="1">
    <location>
        <begin position="41"/>
        <end position="50"/>
    </location>
</feature>
<reference evidence="3" key="1">
    <citation type="journal article" date="2017" name="Genome Biol.">
        <title>Comparative genomics reveals high biological diversity and specific adaptations in the industrially and medically important fungal genus Aspergillus.</title>
        <authorList>
            <person name="de Vries R.P."/>
            <person name="Riley R."/>
            <person name="Wiebenga A."/>
            <person name="Aguilar-Osorio G."/>
            <person name="Amillis S."/>
            <person name="Uchima C.A."/>
            <person name="Anderluh G."/>
            <person name="Asadollahi M."/>
            <person name="Askin M."/>
            <person name="Barry K."/>
            <person name="Battaglia E."/>
            <person name="Bayram O."/>
            <person name="Benocci T."/>
            <person name="Braus-Stromeyer S.A."/>
            <person name="Caldana C."/>
            <person name="Canovas D."/>
            <person name="Cerqueira G.C."/>
            <person name="Chen F."/>
            <person name="Chen W."/>
            <person name="Choi C."/>
            <person name="Clum A."/>
            <person name="Dos Santos R.A."/>
            <person name="Damasio A.R."/>
            <person name="Diallinas G."/>
            <person name="Emri T."/>
            <person name="Fekete E."/>
            <person name="Flipphi M."/>
            <person name="Freyberg S."/>
            <person name="Gallo A."/>
            <person name="Gournas C."/>
            <person name="Habgood R."/>
            <person name="Hainaut M."/>
            <person name="Harispe M.L."/>
            <person name="Henrissat B."/>
            <person name="Hilden K.S."/>
            <person name="Hope R."/>
            <person name="Hossain A."/>
            <person name="Karabika E."/>
            <person name="Karaffa L."/>
            <person name="Karanyi Z."/>
            <person name="Krasevec N."/>
            <person name="Kuo A."/>
            <person name="Kusch H."/>
            <person name="LaButti K."/>
            <person name="Lagendijk E.L."/>
            <person name="Lapidus A."/>
            <person name="Levasseur A."/>
            <person name="Lindquist E."/>
            <person name="Lipzen A."/>
            <person name="Logrieco A.F."/>
            <person name="MacCabe A."/>
            <person name="Maekelae M.R."/>
            <person name="Malavazi I."/>
            <person name="Melin P."/>
            <person name="Meyer V."/>
            <person name="Mielnichuk N."/>
            <person name="Miskei M."/>
            <person name="Molnar A.P."/>
            <person name="Mule G."/>
            <person name="Ngan C.Y."/>
            <person name="Orejas M."/>
            <person name="Orosz E."/>
            <person name="Ouedraogo J.P."/>
            <person name="Overkamp K.M."/>
            <person name="Park H.-S."/>
            <person name="Perrone G."/>
            <person name="Piumi F."/>
            <person name="Punt P.J."/>
            <person name="Ram A.F."/>
            <person name="Ramon A."/>
            <person name="Rauscher S."/>
            <person name="Record E."/>
            <person name="Riano-Pachon D.M."/>
            <person name="Robert V."/>
            <person name="Roehrig J."/>
            <person name="Ruller R."/>
            <person name="Salamov A."/>
            <person name="Salih N.S."/>
            <person name="Samson R.A."/>
            <person name="Sandor E."/>
            <person name="Sanguinetti M."/>
            <person name="Schuetze T."/>
            <person name="Sepcic K."/>
            <person name="Shelest E."/>
            <person name="Sherlock G."/>
            <person name="Sophianopoulou V."/>
            <person name="Squina F.M."/>
            <person name="Sun H."/>
            <person name="Susca A."/>
            <person name="Todd R.B."/>
            <person name="Tsang A."/>
            <person name="Unkles S.E."/>
            <person name="van de Wiele N."/>
            <person name="van Rossen-Uffink D."/>
            <person name="Oliveira J.V."/>
            <person name="Vesth T.C."/>
            <person name="Visser J."/>
            <person name="Yu J.-H."/>
            <person name="Zhou M."/>
            <person name="Andersen M.R."/>
            <person name="Archer D.B."/>
            <person name="Baker S.E."/>
            <person name="Benoit I."/>
            <person name="Brakhage A.A."/>
            <person name="Braus G.H."/>
            <person name="Fischer R."/>
            <person name="Frisvad J.C."/>
            <person name="Goldman G.H."/>
            <person name="Houbraken J."/>
            <person name="Oakley B."/>
            <person name="Pocsi I."/>
            <person name="Scazzocchio C."/>
            <person name="Seiboth B."/>
            <person name="vanKuyk P.A."/>
            <person name="Wortman J."/>
            <person name="Dyer P.S."/>
            <person name="Grigoriev I.V."/>
        </authorList>
    </citation>
    <scope>NUCLEOTIDE SEQUENCE [LARGE SCALE GENOMIC DNA]</scope>
    <source>
        <strain evidence="3">DTO 134E9</strain>
    </source>
</reference>
<proteinExistence type="predicted"/>
<dbReference type="OrthoDB" id="4776522at2759"/>
<name>A0A1L9RRV5_ASPWE</name>
<evidence type="ECO:0000313" key="2">
    <source>
        <dbReference type="EMBL" id="OJJ37639.1"/>
    </source>
</evidence>
<sequence>MDDPGEGSSRYPRRASYPGSGDAPPTFVYPLTHGLPSSPSALPPPPPPHGHLPKSTPSYEHHSVYPGPPTPGFYTGHPLVLPYMAQQPMYRRSDCSHSTIVRQYCRSQLDVCDICRGHPFLGWLYQCTEDTGGYAAPIDAENGSFLSPWLSNAIEQGHYTKEQTKTIIQQKIDVLNTAEATNPPSSSLPGAEGDSGIYDNNHNDDDDDEEVWAETVEKVNQLDPSSTSRSEGKRPAARVSEPGPSSSVPPPRPRPLPCKFRCCYRCRPNFFERTWLSLNDIKDMEPPTIADLMDRPINDARVVRNLGLRRSPSPCASFGPGEQTLGTPSLYRHQNTTGANLPELLNAQAETHTSAETEQDTSQTHSAENEQEIIIGLDSGLTTAVGDTSVGDNVPAEADDGN</sequence>
<accession>A0A1L9RRV5</accession>
<feature type="compositionally biased region" description="Polar residues" evidence="1">
    <location>
        <begin position="179"/>
        <end position="188"/>
    </location>
</feature>
<dbReference type="RefSeq" id="XP_040691315.1">
    <property type="nucleotide sequence ID" value="XM_040831920.1"/>
</dbReference>
<dbReference type="STRING" id="1073089.A0A1L9RRV5"/>
<organism evidence="2 3">
    <name type="scientific">Aspergillus wentii DTO 134E9</name>
    <dbReference type="NCBI Taxonomy" id="1073089"/>
    <lineage>
        <taxon>Eukaryota</taxon>
        <taxon>Fungi</taxon>
        <taxon>Dikarya</taxon>
        <taxon>Ascomycota</taxon>
        <taxon>Pezizomycotina</taxon>
        <taxon>Eurotiomycetes</taxon>
        <taxon>Eurotiomycetidae</taxon>
        <taxon>Eurotiales</taxon>
        <taxon>Aspergillaceae</taxon>
        <taxon>Aspergillus</taxon>
        <taxon>Aspergillus subgen. Cremei</taxon>
    </lineage>
</organism>
<feature type="compositionally biased region" description="Polar residues" evidence="1">
    <location>
        <begin position="349"/>
        <end position="366"/>
    </location>
</feature>
<evidence type="ECO:0000313" key="3">
    <source>
        <dbReference type="Proteomes" id="UP000184383"/>
    </source>
</evidence>
<gene>
    <name evidence="2" type="ORF">ASPWEDRAFT_182495</name>
</gene>
<feature type="region of interest" description="Disordered" evidence="1">
    <location>
        <begin position="349"/>
        <end position="368"/>
    </location>
</feature>
<dbReference type="Proteomes" id="UP000184383">
    <property type="component" value="Unassembled WGS sequence"/>
</dbReference>
<dbReference type="GeneID" id="63747768"/>
<protein>
    <submittedName>
        <fullName evidence="2">Uncharacterized protein</fullName>
    </submittedName>
</protein>
<dbReference type="VEuPathDB" id="FungiDB:ASPWEDRAFT_182495"/>
<feature type="region of interest" description="Disordered" evidence="1">
    <location>
        <begin position="179"/>
        <end position="252"/>
    </location>
</feature>
<keyword evidence="3" id="KW-1185">Reference proteome</keyword>
<evidence type="ECO:0000256" key="1">
    <source>
        <dbReference type="SAM" id="MobiDB-lite"/>
    </source>
</evidence>
<feature type="region of interest" description="Disordered" evidence="1">
    <location>
        <begin position="1"/>
        <end position="64"/>
    </location>
</feature>
<dbReference type="AlphaFoldDB" id="A0A1L9RRV5"/>
<dbReference type="EMBL" id="KV878211">
    <property type="protein sequence ID" value="OJJ37639.1"/>
    <property type="molecule type" value="Genomic_DNA"/>
</dbReference>